<dbReference type="Proteomes" id="UP000294292">
    <property type="component" value="Chromosome"/>
</dbReference>
<evidence type="ECO:0000256" key="1">
    <source>
        <dbReference type="SAM" id="Coils"/>
    </source>
</evidence>
<proteinExistence type="predicted"/>
<keyword evidence="1" id="KW-0175">Coiled coil</keyword>
<keyword evidence="2" id="KW-0472">Membrane</keyword>
<reference evidence="3 4" key="1">
    <citation type="submission" date="2019-03" db="EMBL/GenBank/DDBJ databases">
        <title>Complete genome sequence of Paenisporosarcina antarctica CGMCC 1.6503T.</title>
        <authorList>
            <person name="Rong J.-C."/>
            <person name="Chi N.-Y."/>
            <person name="Zhang Q.-F."/>
        </authorList>
    </citation>
    <scope>NUCLEOTIDE SEQUENCE [LARGE SCALE GENOMIC DNA]</scope>
    <source>
        <strain evidence="3 4">CGMCC 1.6503</strain>
    </source>
</reference>
<evidence type="ECO:0000313" key="4">
    <source>
        <dbReference type="Proteomes" id="UP000294292"/>
    </source>
</evidence>
<accession>A0A4V1ANG5</accession>
<keyword evidence="2" id="KW-0812">Transmembrane</keyword>
<feature type="transmembrane region" description="Helical" evidence="2">
    <location>
        <begin position="137"/>
        <end position="159"/>
    </location>
</feature>
<dbReference type="OrthoDB" id="9782541at2"/>
<name>A0A4V1ANG5_9BACL</name>
<dbReference type="EMBL" id="CP038015">
    <property type="protein sequence ID" value="QBP42695.1"/>
    <property type="molecule type" value="Genomic_DNA"/>
</dbReference>
<keyword evidence="4" id="KW-1185">Reference proteome</keyword>
<evidence type="ECO:0008006" key="5">
    <source>
        <dbReference type="Google" id="ProtNLM"/>
    </source>
</evidence>
<dbReference type="KEGG" id="panc:E2636_16785"/>
<protein>
    <recommendedName>
        <fullName evidence="5">MotA/TolQ/ExbB proton channel domain-containing protein</fullName>
    </recommendedName>
</protein>
<keyword evidence="2" id="KW-1133">Transmembrane helix</keyword>
<dbReference type="AlphaFoldDB" id="A0A4V1ANG5"/>
<organism evidence="3 4">
    <name type="scientific">Paenisporosarcina antarctica</name>
    <dbReference type="NCBI Taxonomy" id="417367"/>
    <lineage>
        <taxon>Bacteria</taxon>
        <taxon>Bacillati</taxon>
        <taxon>Bacillota</taxon>
        <taxon>Bacilli</taxon>
        <taxon>Bacillales</taxon>
        <taxon>Caryophanaceae</taxon>
        <taxon>Paenisporosarcina</taxon>
    </lineage>
</organism>
<feature type="coiled-coil region" evidence="1">
    <location>
        <begin position="46"/>
        <end position="73"/>
    </location>
</feature>
<dbReference type="RefSeq" id="WP_134211315.1">
    <property type="nucleotide sequence ID" value="NZ_CP038015.1"/>
</dbReference>
<gene>
    <name evidence="3" type="ORF">E2636_16785</name>
</gene>
<evidence type="ECO:0000256" key="2">
    <source>
        <dbReference type="SAM" id="Phobius"/>
    </source>
</evidence>
<feature type="transmembrane region" description="Helical" evidence="2">
    <location>
        <begin position="20"/>
        <end position="44"/>
    </location>
</feature>
<evidence type="ECO:0000313" key="3">
    <source>
        <dbReference type="EMBL" id="QBP42695.1"/>
    </source>
</evidence>
<sequence>MEIFYKVFEYLFSILNDWGLEYFTGLFILIQICVFVLLLIIHFVTLRNEYAAMKDVKNELLELEDNYENHNLNYKINEIFTNVHHKSTYRKQWERYYKRIQKDKKSDEKIRVEPFFGQDALHDTIGKRQMLDIGSGVHVSLGVLGTFIGLSIGLSGLNVMDPELLRQGVSGLISGMKTAFYTSVFGVVLSLIWIIIDRGISSSVEAKIDWHSNQLHLLLNADDEEIFLNRLEKITQQQSEQMKTLLTDALEKTMQPFIHTVQSGNDEISSQLKIQSETSKEHLDLMKNQSEDLSSKLIEQMTSGTKETIKEFMVMLENSKHSQESMLESVTGMVKQLEFASTSNEKLFEKTAGMVNVFECLSTEVQSTQKSYANSFEKLDHLSTSLNQMQDLQLQQIPYQQKVMENNQSFMDKSDQLVENFVGFGERMSEVQQTMMDDLVEKTNQVSQRFERLAMELENSSENQKLASETSKLYSDSIKESLEKMSPLADSLSSTIINFGTLTEDLLKMQNTQKEMIPYQQKVIENNQSFMEKSDKLVENFVGFGERMSGVQQTMMDDLVEKTNHVSQRFERLALELENSSENQKLASETSKLYSDSITQSMEKMSPLSDSLSETIINFGTLTEDLLKMQNTQKEMIPHLEDWNTNLNGRINDFIHITQTNLEETTKQVQYSKSQWETTAKEFKATREELTNSMKEFKGNIESGVTTTFQLFDKELKDVVNHFKILSEVYRDSQEELIEQLEKMKNKVDSLV</sequence>